<organism evidence="2">
    <name type="scientific">Thymus ophiovirus</name>
    <dbReference type="NCBI Taxonomy" id="2983959"/>
    <lineage>
        <taxon>Viruses</taxon>
        <taxon>Riboviria</taxon>
        <taxon>Orthornavirae</taxon>
        <taxon>Negarnaviricota</taxon>
        <taxon>Haploviricotina</taxon>
        <taxon>Milneviricetes</taxon>
        <taxon>Naedrevirales</taxon>
        <taxon>Aspiviridae</taxon>
        <taxon>Ophiovirus</taxon>
    </lineage>
</organism>
<dbReference type="EMBL" id="BK062731">
    <property type="protein sequence ID" value="DBA06956.1"/>
    <property type="molecule type" value="Genomic_RNA"/>
</dbReference>
<protein>
    <submittedName>
        <fullName evidence="2">Coat protein</fullName>
    </submittedName>
</protein>
<accession>A0A9N7AAR3</accession>
<keyword evidence="2" id="KW-0946">Virion</keyword>
<feature type="compositionally biased region" description="Acidic residues" evidence="1">
    <location>
        <begin position="110"/>
        <end position="120"/>
    </location>
</feature>
<evidence type="ECO:0000313" key="2">
    <source>
        <dbReference type="EMBL" id="DBA06956.1"/>
    </source>
</evidence>
<feature type="region of interest" description="Disordered" evidence="1">
    <location>
        <begin position="93"/>
        <end position="132"/>
    </location>
</feature>
<dbReference type="Pfam" id="PF11128">
    <property type="entry name" value="Nucleocap_ssRNA"/>
    <property type="match status" value="1"/>
</dbReference>
<proteinExistence type="predicted"/>
<dbReference type="GO" id="GO:0019028">
    <property type="term" value="C:viral capsid"/>
    <property type="evidence" value="ECO:0007669"/>
    <property type="project" value="UniProtKB-KW"/>
</dbReference>
<name>A0A9N7AAR3_9VIRU</name>
<dbReference type="InterPro" id="IPR021310">
    <property type="entry name" value="Nucleocap_ssRNA"/>
</dbReference>
<reference evidence="2" key="1">
    <citation type="journal article" date="2023" name="bioRxiv">
        <title>Expanding the repertoire of the plant infecting ophioviruses.</title>
        <authorList>
            <person name="Debat H."/>
            <person name="Garcia M.L."/>
            <person name="Bejerman N."/>
        </authorList>
    </citation>
    <scope>NUCLEOTIDE SEQUENCE</scope>
</reference>
<evidence type="ECO:0000256" key="1">
    <source>
        <dbReference type="SAM" id="MobiDB-lite"/>
    </source>
</evidence>
<sequence>MTSLKSNDVPVVVLRELADKREVSSNPREIKAIDKFFKEFGVNLDNNEEKNAFLISLSKHESEKPNADLIMINKKLVVSHVVSSKSKTVEDYISGKEKHHKGSSFSSAVEEGEGEEYTDEEHDKPNPGHAVLNTGKVLSTEEVENLVKQQSYTVSAEEIKEHLTRFLYGIKWEDDAYRTGDIKINIYSDKKDVNNLIAAGTKVLDALLYEAIGTREENAGLFTTRIVTKLTASSVSDNIINAKRALLAAVVLVFIQGSLPSKSDDTKPIPKFIKEKIFKGEIGSLKAIAELLSSTNTEKFPSKIFLEIDLDRTPIAISTRCKMSIAGNRAIRYSIFTASLKEAEERAIPAGAGIELYKQYEEHNRRITKAKEIVKALRTIATDYKTQLNMHPLSQSRAVIQNFTLKLTRAIIESVAPSARPEINRKAKKDNNSSFLRDTNFVGSEEEGALIWHILENPDADFNELSSQSVYSAYSKH</sequence>
<keyword evidence="2" id="KW-0167">Capsid protein</keyword>